<organism evidence="5 6">
    <name type="scientific">Amycolatopsis silviterrae</name>
    <dbReference type="NCBI Taxonomy" id="1656914"/>
    <lineage>
        <taxon>Bacteria</taxon>
        <taxon>Bacillati</taxon>
        <taxon>Actinomycetota</taxon>
        <taxon>Actinomycetes</taxon>
        <taxon>Pseudonocardiales</taxon>
        <taxon>Pseudonocardiaceae</taxon>
        <taxon>Amycolatopsis</taxon>
    </lineage>
</organism>
<dbReference type="Pfam" id="PF09126">
    <property type="entry name" value="NaeI"/>
    <property type="match status" value="1"/>
</dbReference>
<dbReference type="Gene3D" id="1.10.10.10">
    <property type="entry name" value="Winged helix-like DNA-binding domain superfamily/Winged helix DNA-binding domain"/>
    <property type="match status" value="1"/>
</dbReference>
<evidence type="ECO:0000259" key="4">
    <source>
        <dbReference type="Pfam" id="PF09126"/>
    </source>
</evidence>
<feature type="domain" description="Type II restriction enzyme NaeI" evidence="4">
    <location>
        <begin position="5"/>
        <end position="231"/>
    </location>
</feature>
<protein>
    <submittedName>
        <fullName evidence="5">NaeI family type II restriction endonuclease</fullName>
    </submittedName>
</protein>
<proteinExistence type="predicted"/>
<evidence type="ECO:0000256" key="2">
    <source>
        <dbReference type="ARBA" id="ARBA00022759"/>
    </source>
</evidence>
<comment type="caution">
    <text evidence="5">The sequence shown here is derived from an EMBL/GenBank/DDBJ whole genome shotgun (WGS) entry which is preliminary data.</text>
</comment>
<dbReference type="RefSeq" id="WP_378314221.1">
    <property type="nucleotide sequence ID" value="NZ_JBHUKS010000041.1"/>
</dbReference>
<dbReference type="InterPro" id="IPR036388">
    <property type="entry name" value="WH-like_DNA-bd_sf"/>
</dbReference>
<dbReference type="InterPro" id="IPR037057">
    <property type="entry name" value="DNA_rep_MutH/T2_RE_sf"/>
</dbReference>
<dbReference type="Gene3D" id="3.40.600.10">
    <property type="entry name" value="DNA mismatch repair MutH/Restriction endonuclease, type II"/>
    <property type="match status" value="1"/>
</dbReference>
<reference evidence="6" key="1">
    <citation type="journal article" date="2019" name="Int. J. Syst. Evol. Microbiol.">
        <title>The Global Catalogue of Microorganisms (GCM) 10K type strain sequencing project: providing services to taxonomists for standard genome sequencing and annotation.</title>
        <authorList>
            <consortium name="The Broad Institute Genomics Platform"/>
            <consortium name="The Broad Institute Genome Sequencing Center for Infectious Disease"/>
            <person name="Wu L."/>
            <person name="Ma J."/>
        </authorList>
    </citation>
    <scope>NUCLEOTIDE SEQUENCE [LARGE SCALE GENOMIC DNA]</scope>
    <source>
        <strain evidence="6">CGMCC 4.7641</strain>
    </source>
</reference>
<evidence type="ECO:0000313" key="5">
    <source>
        <dbReference type="EMBL" id="MFD2474732.1"/>
    </source>
</evidence>
<keyword evidence="6" id="KW-1185">Reference proteome</keyword>
<dbReference type="EMBL" id="JBHUKS010000041">
    <property type="protein sequence ID" value="MFD2474732.1"/>
    <property type="molecule type" value="Genomic_DNA"/>
</dbReference>
<dbReference type="GO" id="GO:0004519">
    <property type="term" value="F:endonuclease activity"/>
    <property type="evidence" value="ECO:0007669"/>
    <property type="project" value="UniProtKB-KW"/>
</dbReference>
<sequence length="258" mass="29131">MLRSAVDDAVRYVLDGARTFRFDLTSSEVDSDERSSVGTKLQYHVIEQLKLRKEPPLDTKILHIPVEIKGTVGKTWMIPQEGQCEITLMIQIDTMRHRFRGLLMRTHRAWLNGKTGNRDRKRSPRADAVRQYADEIVAWTDLPPEPLRQLTLDQLRVVFGPGGITKRVTALFGYLPEVVIPRSSIVTVGARRDDPLRRAREAKSHVLKAHNLVVLVGKWEKDIAAARELGYDLSGAAWVAVPPQKLAQHGYAPADFGR</sequence>
<dbReference type="InterPro" id="IPR011335">
    <property type="entry name" value="Restrct_endonuc-II-like"/>
</dbReference>
<dbReference type="InterPro" id="IPR015210">
    <property type="entry name" value="NaeI"/>
</dbReference>
<dbReference type="SUPFAM" id="SSF52980">
    <property type="entry name" value="Restriction endonuclease-like"/>
    <property type="match status" value="1"/>
</dbReference>
<gene>
    <name evidence="5" type="ORF">ACFSVL_45490</name>
</gene>
<evidence type="ECO:0000256" key="3">
    <source>
        <dbReference type="ARBA" id="ARBA00022801"/>
    </source>
</evidence>
<keyword evidence="3" id="KW-0378">Hydrolase</keyword>
<name>A0ABW5HNI9_9PSEU</name>
<evidence type="ECO:0000256" key="1">
    <source>
        <dbReference type="ARBA" id="ARBA00022722"/>
    </source>
</evidence>
<dbReference type="Proteomes" id="UP001597483">
    <property type="component" value="Unassembled WGS sequence"/>
</dbReference>
<keyword evidence="1" id="KW-0540">Nuclease</keyword>
<keyword evidence="2 5" id="KW-0255">Endonuclease</keyword>
<accession>A0ABW5HNI9</accession>
<evidence type="ECO:0000313" key="6">
    <source>
        <dbReference type="Proteomes" id="UP001597483"/>
    </source>
</evidence>